<dbReference type="EMBL" id="JATAAI010000026">
    <property type="protein sequence ID" value="KAK1737139.1"/>
    <property type="molecule type" value="Genomic_DNA"/>
</dbReference>
<dbReference type="PANTHER" id="PTHR10183:SF379">
    <property type="entry name" value="CALPAIN-5"/>
    <property type="match status" value="1"/>
</dbReference>
<dbReference type="InterPro" id="IPR022684">
    <property type="entry name" value="Calpain_cysteine_protease"/>
</dbReference>
<keyword evidence="2" id="KW-0645">Protease</keyword>
<protein>
    <submittedName>
        <fullName evidence="8">Calpain</fullName>
        <ecNumber evidence="8">3.4.22.-</ecNumber>
    </submittedName>
</protein>
<evidence type="ECO:0000313" key="9">
    <source>
        <dbReference type="Proteomes" id="UP001224775"/>
    </source>
</evidence>
<dbReference type="EC" id="3.4.22.-" evidence="8"/>
<evidence type="ECO:0000256" key="4">
    <source>
        <dbReference type="ARBA" id="ARBA00022807"/>
    </source>
</evidence>
<evidence type="ECO:0000259" key="7">
    <source>
        <dbReference type="PROSITE" id="PS50203"/>
    </source>
</evidence>
<dbReference type="AlphaFoldDB" id="A0AAD8Y066"/>
<evidence type="ECO:0000256" key="6">
    <source>
        <dbReference type="PROSITE-ProRule" id="PRU00239"/>
    </source>
</evidence>
<feature type="domain" description="Calpain catalytic" evidence="7">
    <location>
        <begin position="20"/>
        <end position="144"/>
    </location>
</feature>
<comment type="similarity">
    <text evidence="1">Belongs to the peptidase C2 family.</text>
</comment>
<evidence type="ECO:0000256" key="1">
    <source>
        <dbReference type="ARBA" id="ARBA00007623"/>
    </source>
</evidence>
<dbReference type="Proteomes" id="UP001224775">
    <property type="component" value="Unassembled WGS sequence"/>
</dbReference>
<keyword evidence="9" id="KW-1185">Reference proteome</keyword>
<dbReference type="InterPro" id="IPR003903">
    <property type="entry name" value="UIM_dom"/>
</dbReference>
<name>A0AAD8Y066_9STRA</name>
<dbReference type="GO" id="GO:0006508">
    <property type="term" value="P:proteolysis"/>
    <property type="evidence" value="ECO:0007669"/>
    <property type="project" value="UniProtKB-KW"/>
</dbReference>
<proteinExistence type="inferred from homology"/>
<dbReference type="GO" id="GO:0004198">
    <property type="term" value="F:calcium-dependent cysteine-type endopeptidase activity"/>
    <property type="evidence" value="ECO:0007669"/>
    <property type="project" value="InterPro"/>
</dbReference>
<dbReference type="InterPro" id="IPR001300">
    <property type="entry name" value="Peptidase_C2_calpain_cat"/>
</dbReference>
<evidence type="ECO:0000256" key="2">
    <source>
        <dbReference type="ARBA" id="ARBA00022670"/>
    </source>
</evidence>
<evidence type="ECO:0000256" key="3">
    <source>
        <dbReference type="ARBA" id="ARBA00022801"/>
    </source>
</evidence>
<accession>A0AAD8Y066</accession>
<sequence length="589" mass="65561">MTFRKKRLPMGCGTSNSQGGIIGMHAYSILDVREVKNVGMDFFRDKLAQGTLGNVSGFTELDGTVRLLRIRNPHGKSEWKGDFSDKSPIWQKLMENRSNGGADSSGVFDLTAPKSPELKRTMKDDGVFWIDYDSFLMGFHNVDVVLAFEGNHAKSFGSNFAAKSSTHRCTRAFELSVVPRQPGEDSTNDKVEVYVMGIQKTRRGATHGRSDRKKSYKASDLGILVGECNNAEGPVQLDSVDGYFFGLTRNGHIRLVLDRSQNKRLIVMPLSFGHPAATDEERSFVVRFCADSPLLVSELAEPPKMNMAIQKYIFGDKIHSFGHFGTSFHRGSQGKNTVLMEAKNDYSFLFKVVQVECMSGGGGTVLLYLLVNDELYSQMSVKQDISFSVEINCRGMVTRTATGLQQHETVSKGEKFKAAWRRFSLSFTSETRSRLLAAVVQGGQDFQLGSIKVEPISKNADSLGPMNKFISLDQVDTSSKSDKYTRYDEFGVFSSVATNSTLIAKMNKTRGFVMEDQELALALQKSKQDFDSKTPIDLCDDDHNDDKSSLDAAIMASIMEQEKTHTSRKKKDTYDEELEKAIALSLQNK</sequence>
<dbReference type="Pfam" id="PF00648">
    <property type="entry name" value="Peptidase_C2"/>
    <property type="match status" value="1"/>
</dbReference>
<dbReference type="SUPFAM" id="SSF54001">
    <property type="entry name" value="Cysteine proteinases"/>
    <property type="match status" value="1"/>
</dbReference>
<comment type="caution">
    <text evidence="6">Lacks conserved residue(s) required for the propagation of feature annotation.</text>
</comment>
<feature type="active site" evidence="5">
    <location>
        <position position="72"/>
    </location>
</feature>
<dbReference type="InterPro" id="IPR038765">
    <property type="entry name" value="Papain-like_cys_pep_sf"/>
</dbReference>
<keyword evidence="4" id="KW-0788">Thiol protease</keyword>
<dbReference type="PANTHER" id="PTHR10183">
    <property type="entry name" value="CALPAIN"/>
    <property type="match status" value="1"/>
</dbReference>
<gene>
    <name evidence="8" type="ORF">QTG54_012006</name>
</gene>
<comment type="caution">
    <text evidence="8">The sequence shown here is derived from an EMBL/GenBank/DDBJ whole genome shotgun (WGS) entry which is preliminary data.</text>
</comment>
<evidence type="ECO:0000313" key="8">
    <source>
        <dbReference type="EMBL" id="KAK1737139.1"/>
    </source>
</evidence>
<evidence type="ECO:0000256" key="5">
    <source>
        <dbReference type="PIRSR" id="PIRSR622684-1"/>
    </source>
</evidence>
<reference evidence="8" key="1">
    <citation type="submission" date="2023-06" db="EMBL/GenBank/DDBJ databases">
        <title>Survivors Of The Sea: Transcriptome response of Skeletonema marinoi to long-term dormancy.</title>
        <authorList>
            <person name="Pinder M.I.M."/>
            <person name="Kourtchenko O."/>
            <person name="Robertson E.K."/>
            <person name="Larsson T."/>
            <person name="Maumus F."/>
            <person name="Osuna-Cruz C.M."/>
            <person name="Vancaester E."/>
            <person name="Stenow R."/>
            <person name="Vandepoele K."/>
            <person name="Ploug H."/>
            <person name="Bruchert V."/>
            <person name="Godhe A."/>
            <person name="Topel M."/>
        </authorList>
    </citation>
    <scope>NUCLEOTIDE SEQUENCE</scope>
    <source>
        <strain evidence="8">R05AC</strain>
    </source>
</reference>
<keyword evidence="3 8" id="KW-0378">Hydrolase</keyword>
<dbReference type="PROSITE" id="PS50330">
    <property type="entry name" value="UIM"/>
    <property type="match status" value="1"/>
</dbReference>
<organism evidence="8 9">
    <name type="scientific">Skeletonema marinoi</name>
    <dbReference type="NCBI Taxonomy" id="267567"/>
    <lineage>
        <taxon>Eukaryota</taxon>
        <taxon>Sar</taxon>
        <taxon>Stramenopiles</taxon>
        <taxon>Ochrophyta</taxon>
        <taxon>Bacillariophyta</taxon>
        <taxon>Coscinodiscophyceae</taxon>
        <taxon>Thalassiosirophycidae</taxon>
        <taxon>Thalassiosirales</taxon>
        <taxon>Skeletonemataceae</taxon>
        <taxon>Skeletonema</taxon>
        <taxon>Skeletonema marinoi-dohrnii complex</taxon>
    </lineage>
</organism>
<dbReference type="Gene3D" id="3.90.70.10">
    <property type="entry name" value="Cysteine proteinases"/>
    <property type="match status" value="1"/>
</dbReference>
<dbReference type="PROSITE" id="PS50203">
    <property type="entry name" value="CALPAIN_CAT"/>
    <property type="match status" value="1"/>
</dbReference>